<proteinExistence type="predicted"/>
<comment type="caution">
    <text evidence="1">The sequence shown here is derived from an EMBL/GenBank/DDBJ whole genome shotgun (WGS) entry which is preliminary data.</text>
</comment>
<dbReference type="Gene3D" id="1.10.1220.10">
    <property type="entry name" value="Met repressor-like"/>
    <property type="match status" value="1"/>
</dbReference>
<protein>
    <submittedName>
        <fullName evidence="1">Toxin-antitoxin system HicB family antitoxin</fullName>
    </submittedName>
</protein>
<evidence type="ECO:0000313" key="2">
    <source>
        <dbReference type="Proteomes" id="UP000267128"/>
    </source>
</evidence>
<dbReference type="GO" id="GO:0006355">
    <property type="term" value="P:regulation of DNA-templated transcription"/>
    <property type="evidence" value="ECO:0007669"/>
    <property type="project" value="InterPro"/>
</dbReference>
<dbReference type="Pfam" id="PF05534">
    <property type="entry name" value="HicB"/>
    <property type="match status" value="1"/>
</dbReference>
<sequence>MDITPYVDRLREHLAQSAAAGDEHIQAAAERLALALDPSMRLALMEALSQAAAEITTEMRAGSVDVRLSGRELEFVVAHPAPAEEPIAPSAAEDDESDAATARITLRLPEGVKSRAEELAAKHGSSLNTWIVNVLRTATRESGINIDIDLSSFPLDGFGPGGKGRGSKRMTGWV</sequence>
<keyword evidence="2" id="KW-1185">Reference proteome</keyword>
<dbReference type="OrthoDB" id="5193907at2"/>
<organism evidence="1 2">
    <name type="scientific">Nocardioides marmoriginsengisoli</name>
    <dbReference type="NCBI Taxonomy" id="661483"/>
    <lineage>
        <taxon>Bacteria</taxon>
        <taxon>Bacillati</taxon>
        <taxon>Actinomycetota</taxon>
        <taxon>Actinomycetes</taxon>
        <taxon>Propionibacteriales</taxon>
        <taxon>Nocardioidaceae</taxon>
        <taxon>Nocardioides</taxon>
    </lineage>
</organism>
<dbReference type="AlphaFoldDB" id="A0A3N0CB67"/>
<dbReference type="InterPro" id="IPR010985">
    <property type="entry name" value="Ribbon_hlx_hlx"/>
</dbReference>
<name>A0A3N0CB67_9ACTN</name>
<dbReference type="RefSeq" id="WP_123229243.1">
    <property type="nucleotide sequence ID" value="NZ_RJSE01000009.1"/>
</dbReference>
<dbReference type="EMBL" id="RJSE01000009">
    <property type="protein sequence ID" value="RNL60491.1"/>
    <property type="molecule type" value="Genomic_DNA"/>
</dbReference>
<reference evidence="1 2" key="1">
    <citation type="submission" date="2018-11" db="EMBL/GenBank/DDBJ databases">
        <authorList>
            <person name="Li F."/>
        </authorList>
    </citation>
    <scope>NUCLEOTIDE SEQUENCE [LARGE SCALE GENOMIC DNA]</scope>
    <source>
        <strain evidence="1 2">Gsoil 097</strain>
    </source>
</reference>
<dbReference type="Proteomes" id="UP000267128">
    <property type="component" value="Unassembled WGS sequence"/>
</dbReference>
<dbReference type="InterPro" id="IPR008651">
    <property type="entry name" value="Uncharacterised_HicB"/>
</dbReference>
<dbReference type="InterPro" id="IPR013321">
    <property type="entry name" value="Arc_rbn_hlx_hlx"/>
</dbReference>
<dbReference type="SUPFAM" id="SSF47598">
    <property type="entry name" value="Ribbon-helix-helix"/>
    <property type="match status" value="1"/>
</dbReference>
<gene>
    <name evidence="1" type="ORF">EFK50_19400</name>
</gene>
<accession>A0A3N0CB67</accession>
<evidence type="ECO:0000313" key="1">
    <source>
        <dbReference type="EMBL" id="RNL60491.1"/>
    </source>
</evidence>